<sequence>MEWGSMVGLLSRSATLLGPYQDMSVVWRFRCRGMVVAT</sequence>
<protein>
    <submittedName>
        <fullName evidence="1">Uncharacterized protein</fullName>
    </submittedName>
</protein>
<accession>A0A6J4SCV5</accession>
<organism evidence="1">
    <name type="scientific">uncultured Solirubrobacteraceae bacterium</name>
    <dbReference type="NCBI Taxonomy" id="1162706"/>
    <lineage>
        <taxon>Bacteria</taxon>
        <taxon>Bacillati</taxon>
        <taxon>Actinomycetota</taxon>
        <taxon>Thermoleophilia</taxon>
        <taxon>Solirubrobacterales</taxon>
        <taxon>Solirubrobacteraceae</taxon>
        <taxon>environmental samples</taxon>
    </lineage>
</organism>
<dbReference type="AlphaFoldDB" id="A0A6J4SCV5"/>
<reference evidence="1" key="1">
    <citation type="submission" date="2020-02" db="EMBL/GenBank/DDBJ databases">
        <authorList>
            <person name="Meier V. D."/>
        </authorList>
    </citation>
    <scope>NUCLEOTIDE SEQUENCE</scope>
    <source>
        <strain evidence="1">AVDCRST_MAG53</strain>
    </source>
</reference>
<name>A0A6J4SCV5_9ACTN</name>
<gene>
    <name evidence="1" type="ORF">AVDCRST_MAG53-1741</name>
</gene>
<evidence type="ECO:0000313" key="1">
    <source>
        <dbReference type="EMBL" id="CAA9494939.1"/>
    </source>
</evidence>
<dbReference type="EMBL" id="CADCVR010000053">
    <property type="protein sequence ID" value="CAA9494939.1"/>
    <property type="molecule type" value="Genomic_DNA"/>
</dbReference>
<proteinExistence type="predicted"/>